<comment type="similarity">
    <text evidence="8">Belongs to the TsuA/YedE (TC 9.B.102) family.</text>
</comment>
<accession>T0BP85</accession>
<evidence type="ECO:0000256" key="3">
    <source>
        <dbReference type="ARBA" id="ARBA00022475"/>
    </source>
</evidence>
<evidence type="ECO:0000256" key="7">
    <source>
        <dbReference type="ARBA" id="ARBA00023136"/>
    </source>
</evidence>
<dbReference type="STRING" id="1356854.N007_15105"/>
<dbReference type="KEGG" id="aaco:K1I37_08560"/>
<dbReference type="GO" id="GO:0005886">
    <property type="term" value="C:plasma membrane"/>
    <property type="evidence" value="ECO:0007669"/>
    <property type="project" value="UniProtKB-SubCell"/>
</dbReference>
<dbReference type="Pfam" id="PF04143">
    <property type="entry name" value="Sulf_transp"/>
    <property type="match status" value="1"/>
</dbReference>
<keyword evidence="3" id="KW-1003">Cell membrane</keyword>
<evidence type="ECO:0000256" key="8">
    <source>
        <dbReference type="ARBA" id="ARBA00035655"/>
    </source>
</evidence>
<evidence type="ECO:0000313" key="10">
    <source>
        <dbReference type="Proteomes" id="UP000829401"/>
    </source>
</evidence>
<dbReference type="EMBL" id="CP080467">
    <property type="protein sequence ID" value="UNO50493.1"/>
    <property type="molecule type" value="Genomic_DNA"/>
</dbReference>
<dbReference type="RefSeq" id="WP_021298201.1">
    <property type="nucleotide sequence ID" value="NZ_AURB01000179.1"/>
</dbReference>
<evidence type="ECO:0000256" key="4">
    <source>
        <dbReference type="ARBA" id="ARBA00022519"/>
    </source>
</evidence>
<keyword evidence="6" id="KW-1133">Transmembrane helix</keyword>
<keyword evidence="2" id="KW-0813">Transport</keyword>
<evidence type="ECO:0000256" key="1">
    <source>
        <dbReference type="ARBA" id="ARBA00004429"/>
    </source>
</evidence>
<evidence type="ECO:0000256" key="2">
    <source>
        <dbReference type="ARBA" id="ARBA00022448"/>
    </source>
</evidence>
<dbReference type="Proteomes" id="UP000829401">
    <property type="component" value="Chromosome"/>
</dbReference>
<dbReference type="PANTHER" id="PTHR30574">
    <property type="entry name" value="INNER MEMBRANE PROTEIN YEDE"/>
    <property type="match status" value="1"/>
</dbReference>
<evidence type="ECO:0000313" key="9">
    <source>
        <dbReference type="EMBL" id="UNO50493.1"/>
    </source>
</evidence>
<dbReference type="InterPro" id="IPR007272">
    <property type="entry name" value="Sulf_transp_TsuA/YedE"/>
</dbReference>
<keyword evidence="7" id="KW-0472">Membrane</keyword>
<keyword evidence="5" id="KW-0812">Transmembrane</keyword>
<accession>A0A9E6ZJG7</accession>
<evidence type="ECO:0000256" key="6">
    <source>
        <dbReference type="ARBA" id="ARBA00022989"/>
    </source>
</evidence>
<dbReference type="AlphaFoldDB" id="T0BP85"/>
<keyword evidence="4" id="KW-0997">Cell inner membrane</keyword>
<dbReference type="PANTHER" id="PTHR30574:SF1">
    <property type="entry name" value="SULPHUR TRANSPORT DOMAIN-CONTAINING PROTEIN"/>
    <property type="match status" value="1"/>
</dbReference>
<keyword evidence="10" id="KW-1185">Reference proteome</keyword>
<gene>
    <name evidence="9" type="ORF">K1I37_08560</name>
</gene>
<name>T0BP85_ALIAG</name>
<protein>
    <submittedName>
        <fullName evidence="9">YeeE/YedE family protein</fullName>
    </submittedName>
</protein>
<comment type="subcellular location">
    <subcellularLocation>
        <location evidence="1">Cell inner membrane</location>
        <topology evidence="1">Multi-pass membrane protein</topology>
    </subcellularLocation>
</comment>
<reference evidence="10" key="1">
    <citation type="journal article" date="2022" name="G3 (Bethesda)">
        <title>Unveiling the complete genome sequence of Alicyclobacillus acidoterrestris DSM 3922T, a taint-producing strain.</title>
        <authorList>
            <person name="Leonardo I.C."/>
            <person name="Barreto Crespo M.T."/>
            <person name="Gaspar F.B."/>
        </authorList>
    </citation>
    <scope>NUCLEOTIDE SEQUENCE [LARGE SCALE GENOMIC DNA]</scope>
    <source>
        <strain evidence="10">DSM 3922</strain>
    </source>
</reference>
<organism evidence="9 10">
    <name type="scientific">Alicyclobacillus acidoterrestris (strain ATCC 49025 / DSM 3922 / CIP 106132 / NCIMB 13137 / GD3B)</name>
    <dbReference type="NCBI Taxonomy" id="1356854"/>
    <lineage>
        <taxon>Bacteria</taxon>
        <taxon>Bacillati</taxon>
        <taxon>Bacillota</taxon>
        <taxon>Bacilli</taxon>
        <taxon>Bacillales</taxon>
        <taxon>Alicyclobacillaceae</taxon>
        <taxon>Alicyclobacillus</taxon>
    </lineage>
</organism>
<proteinExistence type="inferred from homology"/>
<dbReference type="eggNOG" id="COG2391">
    <property type="taxonomic scope" value="Bacteria"/>
</dbReference>
<evidence type="ECO:0000256" key="5">
    <source>
        <dbReference type="ARBA" id="ARBA00022692"/>
    </source>
</evidence>
<sequence length="413" mass="44111">MAVSDKFVSLDTQTRATSDNGSPKINRGFTAFALILFVVGTLYLGFAVSWTMALLYLVGGILGITLYHARYGFTSSWRNFLTNGRGVGIRAQMVMFLIANIVFLPILLVGHAFGHPVAGYVYPVGFSLLAGAFLFGIGMQVADGCASGTLYHTGGGDVRGILTIIGFIIGSVLGSWNFAWWQSTPHFQPVSFLTTFGNVGGFLFNVLLMAIVFVTTIIIERRKHGKIESFVAGGKSGLKGIFRGPWSLLAGSIVLALGNAVVLLLSGKPWGVTSAFALWGAKIGTWFGLPVTSWGYWQTPANAHALHSSVLSDPTTILDLAVMFGALLAAAMAGKMPRPYFRRFPARMVIGVTLGGIVMGYGARISFGCNIGAYTDGIASFSLHGWIWMLCAIVGSFIGIALRPLIALSTNRK</sequence>